<protein>
    <submittedName>
        <fullName evidence="1">Uncharacterized protein</fullName>
    </submittedName>
</protein>
<comment type="caution">
    <text evidence="1">The sequence shown here is derived from an EMBL/GenBank/DDBJ whole genome shotgun (WGS) entry which is preliminary data.</text>
</comment>
<reference evidence="1" key="1">
    <citation type="journal article" date="2015" name="Nature">
        <title>Complex archaea that bridge the gap between prokaryotes and eukaryotes.</title>
        <authorList>
            <person name="Spang A."/>
            <person name="Saw J.H."/>
            <person name="Jorgensen S.L."/>
            <person name="Zaremba-Niedzwiedzka K."/>
            <person name="Martijn J."/>
            <person name="Lind A.E."/>
            <person name="van Eijk R."/>
            <person name="Schleper C."/>
            <person name="Guy L."/>
            <person name="Ettema T.J."/>
        </authorList>
    </citation>
    <scope>NUCLEOTIDE SEQUENCE</scope>
</reference>
<dbReference type="AlphaFoldDB" id="A0A0F9A3E8"/>
<organism evidence="1">
    <name type="scientific">marine sediment metagenome</name>
    <dbReference type="NCBI Taxonomy" id="412755"/>
    <lineage>
        <taxon>unclassified sequences</taxon>
        <taxon>metagenomes</taxon>
        <taxon>ecological metagenomes</taxon>
    </lineage>
</organism>
<evidence type="ECO:0000313" key="1">
    <source>
        <dbReference type="EMBL" id="KKL04089.1"/>
    </source>
</evidence>
<accession>A0A0F9A3E8</accession>
<gene>
    <name evidence="1" type="ORF">LCGC14_2619540</name>
</gene>
<name>A0A0F9A3E8_9ZZZZ</name>
<proteinExistence type="predicted"/>
<dbReference type="EMBL" id="LAZR01044671">
    <property type="protein sequence ID" value="KKL04089.1"/>
    <property type="molecule type" value="Genomic_DNA"/>
</dbReference>
<sequence length="68" mass="7703">MAKYKIVKVVKKGQYHYVVKKKGLILWHYLCNDDGINAIATFKSRTLAKDAIKKDGEPSYEKVVLCSG</sequence>